<evidence type="ECO:0000313" key="9">
    <source>
        <dbReference type="Proteomes" id="UP000007648"/>
    </source>
</evidence>
<feature type="chain" id="PRO_5029491210" description="Ig-like domain-containing protein" evidence="6">
    <location>
        <begin position="21"/>
        <end position="136"/>
    </location>
</feature>
<dbReference type="InterPro" id="IPR013106">
    <property type="entry name" value="Ig_V-set"/>
</dbReference>
<evidence type="ECO:0000259" key="7">
    <source>
        <dbReference type="PROSITE" id="PS50835"/>
    </source>
</evidence>
<evidence type="ECO:0000256" key="3">
    <source>
        <dbReference type="ARBA" id="ARBA00023170"/>
    </source>
</evidence>
<dbReference type="SUPFAM" id="SSF48726">
    <property type="entry name" value="Immunoglobulin"/>
    <property type="match status" value="1"/>
</dbReference>
<keyword evidence="5" id="KW-0391">Immunity</keyword>
<evidence type="ECO:0000256" key="5">
    <source>
        <dbReference type="ARBA" id="ARBA00043266"/>
    </source>
</evidence>
<reference evidence="8" key="2">
    <citation type="submission" date="2025-08" db="UniProtKB">
        <authorList>
            <consortium name="Ensembl"/>
        </authorList>
    </citation>
    <scope>IDENTIFICATION</scope>
</reference>
<dbReference type="eggNOG" id="ENOG502S6PI">
    <property type="taxonomic scope" value="Eukaryota"/>
</dbReference>
<reference evidence="8" key="3">
    <citation type="submission" date="2025-09" db="UniProtKB">
        <authorList>
            <consortium name="Ensembl"/>
        </authorList>
    </citation>
    <scope>IDENTIFICATION</scope>
</reference>
<evidence type="ECO:0000256" key="4">
    <source>
        <dbReference type="ARBA" id="ARBA00023319"/>
    </source>
</evidence>
<evidence type="ECO:0000256" key="6">
    <source>
        <dbReference type="SAM" id="SignalP"/>
    </source>
</evidence>
<dbReference type="SMART" id="SM00409">
    <property type="entry name" value="IG"/>
    <property type="match status" value="1"/>
</dbReference>
<evidence type="ECO:0000256" key="2">
    <source>
        <dbReference type="ARBA" id="ARBA00023130"/>
    </source>
</evidence>
<feature type="signal peptide" evidence="6">
    <location>
        <begin position="1"/>
        <end position="20"/>
    </location>
</feature>
<keyword evidence="4" id="KW-0393">Immunoglobulin domain</keyword>
<dbReference type="InterPro" id="IPR036179">
    <property type="entry name" value="Ig-like_dom_sf"/>
</dbReference>
<keyword evidence="1 6" id="KW-0732">Signal</keyword>
<proteinExistence type="predicted"/>
<dbReference type="HOGENOM" id="CLU_077975_8_0_1"/>
<dbReference type="AlphaFoldDB" id="G3VRB7"/>
<keyword evidence="9" id="KW-1185">Reference proteome</keyword>
<name>G3VRB7_SARHA</name>
<dbReference type="STRING" id="9305.ENSSHAP00000005722"/>
<dbReference type="Pfam" id="PF07686">
    <property type="entry name" value="V-set"/>
    <property type="match status" value="1"/>
</dbReference>
<feature type="domain" description="Ig-like" evidence="7">
    <location>
        <begin position="5"/>
        <end position="121"/>
    </location>
</feature>
<accession>G3VRB7</accession>
<sequence length="136" mass="15098">MISIPILVIRILLLFGGTYGDSVTQTEGPITLSEGTSLTLNCSYQTSGAPYLFWYVQYPKGNLKLLLRETSGKDQEEDKNGFGARKIKEKSLFYLEKASVQMGDSAVYYCVLSGTVMKTIEGAEHKFCEIQETSCD</sequence>
<dbReference type="PROSITE" id="PS50835">
    <property type="entry name" value="IG_LIKE"/>
    <property type="match status" value="1"/>
</dbReference>
<dbReference type="InterPro" id="IPR003599">
    <property type="entry name" value="Ig_sub"/>
</dbReference>
<dbReference type="Gene3D" id="2.60.40.10">
    <property type="entry name" value="Immunoglobulins"/>
    <property type="match status" value="1"/>
</dbReference>
<dbReference type="GO" id="GO:0042101">
    <property type="term" value="C:T cell receptor complex"/>
    <property type="evidence" value="ECO:0007669"/>
    <property type="project" value="UniProtKB-KW"/>
</dbReference>
<dbReference type="InParanoid" id="G3VRB7"/>
<organism evidence="8 9">
    <name type="scientific">Sarcophilus harrisii</name>
    <name type="common">Tasmanian devil</name>
    <name type="synonym">Sarcophilus laniarius</name>
    <dbReference type="NCBI Taxonomy" id="9305"/>
    <lineage>
        <taxon>Eukaryota</taxon>
        <taxon>Metazoa</taxon>
        <taxon>Chordata</taxon>
        <taxon>Craniata</taxon>
        <taxon>Vertebrata</taxon>
        <taxon>Euteleostomi</taxon>
        <taxon>Mammalia</taxon>
        <taxon>Metatheria</taxon>
        <taxon>Dasyuromorphia</taxon>
        <taxon>Dasyuridae</taxon>
        <taxon>Sarcophilus</taxon>
    </lineage>
</organism>
<keyword evidence="5" id="KW-1279">T cell receptor</keyword>
<dbReference type="InterPro" id="IPR013783">
    <property type="entry name" value="Ig-like_fold"/>
</dbReference>
<keyword evidence="2" id="KW-1064">Adaptive immunity</keyword>
<dbReference type="InterPro" id="IPR007110">
    <property type="entry name" value="Ig-like_dom"/>
</dbReference>
<dbReference type="GeneTree" id="ENSGT00940000153073"/>
<dbReference type="GO" id="GO:0002250">
    <property type="term" value="P:adaptive immune response"/>
    <property type="evidence" value="ECO:0007669"/>
    <property type="project" value="UniProtKB-KW"/>
</dbReference>
<dbReference type="InterPro" id="IPR051287">
    <property type="entry name" value="TCR_variable_region"/>
</dbReference>
<dbReference type="PANTHER" id="PTHR19367:SF42">
    <property type="entry name" value="T CELL RECEPTOR ALPHA VARIABLE 18"/>
    <property type="match status" value="1"/>
</dbReference>
<dbReference type="SMART" id="SM00406">
    <property type="entry name" value="IGv"/>
    <property type="match status" value="1"/>
</dbReference>
<dbReference type="Ensembl" id="ENSSHAT00000005776.2">
    <property type="protein sequence ID" value="ENSSHAP00000005722.2"/>
    <property type="gene ID" value="ENSSHAG00000004999.2"/>
</dbReference>
<keyword evidence="3" id="KW-0675">Receptor</keyword>
<dbReference type="Proteomes" id="UP000007648">
    <property type="component" value="Unassembled WGS sequence"/>
</dbReference>
<evidence type="ECO:0000256" key="1">
    <source>
        <dbReference type="ARBA" id="ARBA00022729"/>
    </source>
</evidence>
<dbReference type="FunCoup" id="G3VRB7">
    <property type="interactions" value="143"/>
</dbReference>
<reference evidence="8 9" key="1">
    <citation type="journal article" date="2011" name="Proc. Natl. Acad. Sci. U.S.A.">
        <title>Genetic diversity and population structure of the endangered marsupial Sarcophilus harrisii (Tasmanian devil).</title>
        <authorList>
            <person name="Miller W."/>
            <person name="Hayes V.M."/>
            <person name="Ratan A."/>
            <person name="Petersen D.C."/>
            <person name="Wittekindt N.E."/>
            <person name="Miller J."/>
            <person name="Walenz B."/>
            <person name="Knight J."/>
            <person name="Qi J."/>
            <person name="Zhao F."/>
            <person name="Wang Q."/>
            <person name="Bedoya-Reina O.C."/>
            <person name="Katiyar N."/>
            <person name="Tomsho L.P."/>
            <person name="Kasson L.M."/>
            <person name="Hardie R.A."/>
            <person name="Woodbridge P."/>
            <person name="Tindall E.A."/>
            <person name="Bertelsen M.F."/>
            <person name="Dixon D."/>
            <person name="Pyecroft S."/>
            <person name="Helgen K.M."/>
            <person name="Lesk A.M."/>
            <person name="Pringle T.H."/>
            <person name="Patterson N."/>
            <person name="Zhang Y."/>
            <person name="Kreiss A."/>
            <person name="Woods G.M."/>
            <person name="Jones M.E."/>
            <person name="Schuster S.C."/>
        </authorList>
    </citation>
    <scope>NUCLEOTIDE SEQUENCE [LARGE SCALE GENOMIC DNA]</scope>
</reference>
<evidence type="ECO:0000313" key="8">
    <source>
        <dbReference type="Ensembl" id="ENSSHAP00000005722.2"/>
    </source>
</evidence>
<protein>
    <recommendedName>
        <fullName evidence="7">Ig-like domain-containing protein</fullName>
    </recommendedName>
</protein>
<dbReference type="PANTHER" id="PTHR19367">
    <property type="entry name" value="T-CELL RECEPTOR ALPHA CHAIN V REGION"/>
    <property type="match status" value="1"/>
</dbReference>